<name>A0A8H3HKZ2_9AGAM</name>
<sequence length="75" mass="8269">MLHANRFTLKGDKSDILNRRADYFPSLVGKFRRKEKVVGGNGYTTPLPAANDRLGQIDKHDGHVVGIIAAEPNNP</sequence>
<evidence type="ECO:0000313" key="1">
    <source>
        <dbReference type="EMBL" id="CAE6518940.1"/>
    </source>
</evidence>
<organism evidence="1 3">
    <name type="scientific">Rhizoctonia solani</name>
    <dbReference type="NCBI Taxonomy" id="456999"/>
    <lineage>
        <taxon>Eukaryota</taxon>
        <taxon>Fungi</taxon>
        <taxon>Dikarya</taxon>
        <taxon>Basidiomycota</taxon>
        <taxon>Agaricomycotina</taxon>
        <taxon>Agaricomycetes</taxon>
        <taxon>Cantharellales</taxon>
        <taxon>Ceratobasidiaceae</taxon>
        <taxon>Rhizoctonia</taxon>
    </lineage>
</organism>
<evidence type="ECO:0000313" key="3">
    <source>
        <dbReference type="Proteomes" id="UP000663850"/>
    </source>
</evidence>
<reference evidence="1" key="1">
    <citation type="submission" date="2021-01" db="EMBL/GenBank/DDBJ databases">
        <authorList>
            <person name="Kaushik A."/>
        </authorList>
    </citation>
    <scope>NUCLEOTIDE SEQUENCE</scope>
    <source>
        <strain evidence="2">AG5</strain>
        <strain evidence="1">Type strain: AG8-Rh-89/</strain>
    </source>
</reference>
<dbReference type="AlphaFoldDB" id="A0A8H3HKZ2"/>
<evidence type="ECO:0000313" key="2">
    <source>
        <dbReference type="EMBL" id="CAE7062103.1"/>
    </source>
</evidence>
<dbReference type="Proteomes" id="UP000663827">
    <property type="component" value="Unassembled WGS sequence"/>
</dbReference>
<gene>
    <name evidence="1" type="ORF">RDB_LOCUS115500</name>
    <name evidence="2" type="ORF">RDB_LOCUS8651</name>
</gene>
<protein>
    <submittedName>
        <fullName evidence="1">Uncharacterized protein</fullName>
    </submittedName>
</protein>
<comment type="caution">
    <text evidence="1">The sequence shown here is derived from an EMBL/GenBank/DDBJ whole genome shotgun (WGS) entry which is preliminary data.</text>
</comment>
<dbReference type="Proteomes" id="UP000663850">
    <property type="component" value="Unassembled WGS sequence"/>
</dbReference>
<accession>A0A8H3HKZ2</accession>
<dbReference type="EMBL" id="CAJMWZ010006262">
    <property type="protein sequence ID" value="CAE6518940.1"/>
    <property type="molecule type" value="Genomic_DNA"/>
</dbReference>
<proteinExistence type="predicted"/>
<dbReference type="EMBL" id="CAJNJQ010000187">
    <property type="protein sequence ID" value="CAE7062103.1"/>
    <property type="molecule type" value="Genomic_DNA"/>
</dbReference>